<evidence type="ECO:0000313" key="3">
    <source>
        <dbReference type="EMBL" id="KAK8572631.1"/>
    </source>
</evidence>
<feature type="compositionally biased region" description="Low complexity" evidence="1">
    <location>
        <begin position="382"/>
        <end position="406"/>
    </location>
</feature>
<feature type="compositionally biased region" description="Polar residues" evidence="1">
    <location>
        <begin position="365"/>
        <end position="381"/>
    </location>
</feature>
<feature type="region of interest" description="Disordered" evidence="1">
    <location>
        <begin position="503"/>
        <end position="550"/>
    </location>
</feature>
<dbReference type="EMBL" id="JBBPBM010000008">
    <property type="protein sequence ID" value="KAK8572631.1"/>
    <property type="molecule type" value="Genomic_DNA"/>
</dbReference>
<comment type="caution">
    <text evidence="3">The sequence shown here is derived from an EMBL/GenBank/DDBJ whole genome shotgun (WGS) entry which is preliminary data.</text>
</comment>
<name>A0ABR2F6H3_9ROSI</name>
<feature type="region of interest" description="Disordered" evidence="1">
    <location>
        <begin position="363"/>
        <end position="409"/>
    </location>
</feature>
<dbReference type="Proteomes" id="UP001472677">
    <property type="component" value="Unassembled WGS sequence"/>
</dbReference>
<accession>A0ABR2F6H3</accession>
<feature type="compositionally biased region" description="Basic and acidic residues" evidence="1">
    <location>
        <begin position="505"/>
        <end position="519"/>
    </location>
</feature>
<dbReference type="PANTHER" id="PTHR33223">
    <property type="entry name" value="CCHC-TYPE DOMAIN-CONTAINING PROTEIN"/>
    <property type="match status" value="1"/>
</dbReference>
<feature type="compositionally biased region" description="Polar residues" evidence="1">
    <location>
        <begin position="14"/>
        <end position="29"/>
    </location>
</feature>
<dbReference type="Pfam" id="PF03732">
    <property type="entry name" value="Retrotrans_gag"/>
    <property type="match status" value="1"/>
</dbReference>
<gene>
    <name evidence="3" type="ORF">V6N12_028680</name>
</gene>
<organism evidence="3 4">
    <name type="scientific">Hibiscus sabdariffa</name>
    <name type="common">roselle</name>
    <dbReference type="NCBI Taxonomy" id="183260"/>
    <lineage>
        <taxon>Eukaryota</taxon>
        <taxon>Viridiplantae</taxon>
        <taxon>Streptophyta</taxon>
        <taxon>Embryophyta</taxon>
        <taxon>Tracheophyta</taxon>
        <taxon>Spermatophyta</taxon>
        <taxon>Magnoliopsida</taxon>
        <taxon>eudicotyledons</taxon>
        <taxon>Gunneridae</taxon>
        <taxon>Pentapetalae</taxon>
        <taxon>rosids</taxon>
        <taxon>malvids</taxon>
        <taxon>Malvales</taxon>
        <taxon>Malvaceae</taxon>
        <taxon>Malvoideae</taxon>
        <taxon>Hibiscus</taxon>
    </lineage>
</organism>
<evidence type="ECO:0000313" key="4">
    <source>
        <dbReference type="Proteomes" id="UP001472677"/>
    </source>
</evidence>
<protein>
    <recommendedName>
        <fullName evidence="2">Retrotransposon gag domain-containing protein</fullName>
    </recommendedName>
</protein>
<feature type="region of interest" description="Disordered" evidence="1">
    <location>
        <begin position="1"/>
        <end position="63"/>
    </location>
</feature>
<dbReference type="InterPro" id="IPR005162">
    <property type="entry name" value="Retrotrans_gag_dom"/>
</dbReference>
<reference evidence="3 4" key="1">
    <citation type="journal article" date="2024" name="G3 (Bethesda)">
        <title>Genome assembly of Hibiscus sabdariffa L. provides insights into metabolisms of medicinal natural products.</title>
        <authorList>
            <person name="Kim T."/>
        </authorList>
    </citation>
    <scope>NUCLEOTIDE SEQUENCE [LARGE SCALE GENOMIC DNA]</scope>
    <source>
        <strain evidence="3">TK-2024</strain>
        <tissue evidence="3">Old leaves</tissue>
    </source>
</reference>
<keyword evidence="4" id="KW-1185">Reference proteome</keyword>
<sequence>MQQTKLVEKKAQKRNQSANGRSHGQNPEEGQNPPAPIIRHQPPSPAGGLLHPPAHQNNQQQPARTVRDYLAEDLDGLKPAVIIPEFEAEHFELKPVMFNMLNTLGQFGGSPAENARQHLKPFLEICNSFKIHGVSNDVLKLKLFPYSLRDKAKDWLNNLPPGSFQSWTELCRSFLAKFSYNNLTDRLRSEITSFRQEADEAMHEAWERYRDLYRRCPMHGLLEWTQVSIFYNSVNTPTRMMLDASTNGTLLDKPPREGLESLEKLTLNDYQHPTTRRGTMRRGTAQLDSSDTILAQISALTNMVKNLQKQPAIQEVKVLDSFCEICGNNHDSSECRQNPETSYYVGNYNMNVTSNTYNPAWRQHPSFSWHNQNNALNPSTANQQGHQGQPSQNQQLNQPRQDYQQPNNYSTLEDTLNTFMTQTSAYMAKTYKFIQKTDAFMDRTEMRMQNQEAALKYLENQVGQVSQVLKSRPIGGFPSDTEVAKGVTHEQCNAILTRIDTPASADKDHNILPEPKEAKTTSATPQTITNTSEEQRPPPPFPQRLKKQKHEYQYKKFFDILK</sequence>
<evidence type="ECO:0000259" key="2">
    <source>
        <dbReference type="Pfam" id="PF03732"/>
    </source>
</evidence>
<feature type="domain" description="Retrotransposon gag" evidence="2">
    <location>
        <begin position="142"/>
        <end position="235"/>
    </location>
</feature>
<feature type="compositionally biased region" description="Polar residues" evidence="1">
    <location>
        <begin position="520"/>
        <end position="532"/>
    </location>
</feature>
<dbReference type="PANTHER" id="PTHR33223:SF6">
    <property type="entry name" value="CCHC-TYPE DOMAIN-CONTAINING PROTEIN"/>
    <property type="match status" value="1"/>
</dbReference>
<proteinExistence type="predicted"/>
<feature type="compositionally biased region" description="Basic and acidic residues" evidence="1">
    <location>
        <begin position="1"/>
        <end position="10"/>
    </location>
</feature>
<feature type="compositionally biased region" description="Low complexity" evidence="1">
    <location>
        <begin position="51"/>
        <end position="63"/>
    </location>
</feature>
<evidence type="ECO:0000256" key="1">
    <source>
        <dbReference type="SAM" id="MobiDB-lite"/>
    </source>
</evidence>